<evidence type="ECO:0000313" key="3">
    <source>
        <dbReference type="EMBL" id="KRO25753.1"/>
    </source>
</evidence>
<feature type="domain" description="Phosphoribosyltransferase" evidence="2">
    <location>
        <begin position="149"/>
        <end position="226"/>
    </location>
</feature>
<name>A0A0R2NIY8_9LACO</name>
<dbReference type="Pfam" id="PF00156">
    <property type="entry name" value="Pribosyltran"/>
    <property type="match status" value="1"/>
</dbReference>
<dbReference type="EMBL" id="JQCQ01000006">
    <property type="protein sequence ID" value="KRO25753.1"/>
    <property type="molecule type" value="Genomic_DNA"/>
</dbReference>
<gene>
    <name evidence="3" type="ORF">IV88_GL001516</name>
</gene>
<dbReference type="PATRIC" id="fig|480391.4.peg.1541"/>
<reference evidence="3 4" key="1">
    <citation type="journal article" date="2015" name="Genome Announc.">
        <title>Expanding the biotechnology potential of lactobacilli through comparative genomics of 213 strains and associated genera.</title>
        <authorList>
            <person name="Sun Z."/>
            <person name="Harris H.M."/>
            <person name="McCann A."/>
            <person name="Guo C."/>
            <person name="Argimon S."/>
            <person name="Zhang W."/>
            <person name="Yang X."/>
            <person name="Jeffery I.B."/>
            <person name="Cooney J.C."/>
            <person name="Kagawa T.F."/>
            <person name="Liu W."/>
            <person name="Song Y."/>
            <person name="Salvetti E."/>
            <person name="Wrobel A."/>
            <person name="Rasinkangas P."/>
            <person name="Parkhill J."/>
            <person name="Rea M.C."/>
            <person name="O'Sullivan O."/>
            <person name="Ritari J."/>
            <person name="Douillard F.P."/>
            <person name="Paul Ross R."/>
            <person name="Yang R."/>
            <person name="Briner A.E."/>
            <person name="Felis G.E."/>
            <person name="de Vos W.M."/>
            <person name="Barrangou R."/>
            <person name="Klaenhammer T.R."/>
            <person name="Caufield P.W."/>
            <person name="Cui Y."/>
            <person name="Zhang H."/>
            <person name="O'Toole P.W."/>
        </authorList>
    </citation>
    <scope>NUCLEOTIDE SEQUENCE [LARGE SCALE GENOMIC DNA]</scope>
    <source>
        <strain evidence="3 4">DSM 23026</strain>
    </source>
</reference>
<proteinExistence type="inferred from homology"/>
<dbReference type="InterPro" id="IPR000836">
    <property type="entry name" value="PRTase_dom"/>
</dbReference>
<comment type="caution">
    <text evidence="3">The sequence shown here is derived from an EMBL/GenBank/DDBJ whole genome shotgun (WGS) entry which is preliminary data.</text>
</comment>
<dbReference type="CDD" id="cd06223">
    <property type="entry name" value="PRTases_typeI"/>
    <property type="match status" value="1"/>
</dbReference>
<dbReference type="Proteomes" id="UP000051249">
    <property type="component" value="Unassembled WGS sequence"/>
</dbReference>
<dbReference type="PANTHER" id="PTHR47505">
    <property type="entry name" value="DNA UTILIZATION PROTEIN YHGH"/>
    <property type="match status" value="1"/>
</dbReference>
<dbReference type="InterPro" id="IPR029057">
    <property type="entry name" value="PRTase-like"/>
</dbReference>
<comment type="similarity">
    <text evidence="1">Belongs to the ComF/GntX family.</text>
</comment>
<sequence>MICQLCKRDASQKLTLTQILSFKSLNKQLDCDYCLDKFQKIHLDQSCNGCGRTQDNQSEICNDCRRWNDEFKNTALFEYDQSMKDFFNQYKFMGDYLIGSTFAITLYTYLNQIRDQFDLIIPIPIDKSTWLTRGFNQVVGLAPKFDWNDILVSNRSDNQKHQYQNSRIERIARNNPFQVCEESRNKLREKSVLLVDDIYTTGTTLRHARDALHKYGTKRIESITLCR</sequence>
<evidence type="ECO:0000313" key="4">
    <source>
        <dbReference type="Proteomes" id="UP000051249"/>
    </source>
</evidence>
<evidence type="ECO:0000259" key="2">
    <source>
        <dbReference type="Pfam" id="PF00156"/>
    </source>
</evidence>
<protein>
    <submittedName>
        <fullName evidence="3">ComF operon protein 3</fullName>
    </submittedName>
</protein>
<dbReference type="Gene3D" id="3.40.50.2020">
    <property type="match status" value="1"/>
</dbReference>
<dbReference type="SUPFAM" id="SSF53271">
    <property type="entry name" value="PRTase-like"/>
    <property type="match status" value="1"/>
</dbReference>
<dbReference type="PANTHER" id="PTHR47505:SF1">
    <property type="entry name" value="DNA UTILIZATION PROTEIN YHGH"/>
    <property type="match status" value="1"/>
</dbReference>
<dbReference type="InterPro" id="IPR051910">
    <property type="entry name" value="ComF/GntX_DNA_util-trans"/>
</dbReference>
<accession>A0A0R2NIY8</accession>
<evidence type="ECO:0000256" key="1">
    <source>
        <dbReference type="ARBA" id="ARBA00008007"/>
    </source>
</evidence>
<organism evidence="3 4">
    <name type="scientific">Pediococcus argentinicus</name>
    <dbReference type="NCBI Taxonomy" id="480391"/>
    <lineage>
        <taxon>Bacteria</taxon>
        <taxon>Bacillati</taxon>
        <taxon>Bacillota</taxon>
        <taxon>Bacilli</taxon>
        <taxon>Lactobacillales</taxon>
        <taxon>Lactobacillaceae</taxon>
        <taxon>Pediococcus</taxon>
    </lineage>
</organism>
<keyword evidence="4" id="KW-1185">Reference proteome</keyword>
<dbReference type="AlphaFoldDB" id="A0A0R2NIY8"/>